<protein>
    <submittedName>
        <fullName evidence="1">Uncharacterized protein</fullName>
    </submittedName>
</protein>
<gene>
    <name evidence="1" type="ORF">SAMN02745941_00854</name>
</gene>
<dbReference type="Proteomes" id="UP000184241">
    <property type="component" value="Unassembled WGS sequence"/>
</dbReference>
<sequence>MMENTTDLRPKIITLCGSTKFKKQFEEVMAKLTLDGCIVLTVGFFEQSDNIEITEEQIKLFEKLHYHKIDMSDGIYVVNANGYIGESTKKEIQYALQKGKEVKYFYEKLL</sequence>
<organism evidence="1 2">
    <name type="scientific">Clostridium intestinale DSM 6191</name>
    <dbReference type="NCBI Taxonomy" id="1121320"/>
    <lineage>
        <taxon>Bacteria</taxon>
        <taxon>Bacillati</taxon>
        <taxon>Bacillota</taxon>
        <taxon>Clostridia</taxon>
        <taxon>Eubacteriales</taxon>
        <taxon>Clostridiaceae</taxon>
        <taxon>Clostridium</taxon>
    </lineage>
</organism>
<dbReference type="AlphaFoldDB" id="A0A1M5VZ52"/>
<proteinExistence type="predicted"/>
<reference evidence="1 2" key="1">
    <citation type="submission" date="2016-11" db="EMBL/GenBank/DDBJ databases">
        <authorList>
            <person name="Jaros S."/>
            <person name="Januszkiewicz K."/>
            <person name="Wedrychowicz H."/>
        </authorList>
    </citation>
    <scope>NUCLEOTIDE SEQUENCE [LARGE SCALE GENOMIC DNA]</scope>
    <source>
        <strain evidence="1 2">DSM 6191</strain>
    </source>
</reference>
<dbReference type="EMBL" id="FQXU01000004">
    <property type="protein sequence ID" value="SHH80458.1"/>
    <property type="molecule type" value="Genomic_DNA"/>
</dbReference>
<name>A0A1M5VZ52_9CLOT</name>
<evidence type="ECO:0000313" key="1">
    <source>
        <dbReference type="EMBL" id="SHH80458.1"/>
    </source>
</evidence>
<evidence type="ECO:0000313" key="2">
    <source>
        <dbReference type="Proteomes" id="UP000184241"/>
    </source>
</evidence>
<accession>A0A1M5VZ52</accession>